<dbReference type="AlphaFoldDB" id="A0A084T111"/>
<dbReference type="RefSeq" id="WP_052517600.1">
    <property type="nucleotide sequence ID" value="NZ_JPMI01000014.1"/>
</dbReference>
<accession>A0A084T111</accession>
<organism evidence="1 2">
    <name type="scientific">Archangium violaceum Cb vi76</name>
    <dbReference type="NCBI Taxonomy" id="1406225"/>
    <lineage>
        <taxon>Bacteria</taxon>
        <taxon>Pseudomonadati</taxon>
        <taxon>Myxococcota</taxon>
        <taxon>Myxococcia</taxon>
        <taxon>Myxococcales</taxon>
        <taxon>Cystobacterineae</taxon>
        <taxon>Archangiaceae</taxon>
        <taxon>Archangium</taxon>
    </lineage>
</organism>
<gene>
    <name evidence="1" type="ORF">Q664_02955</name>
</gene>
<evidence type="ECO:0000313" key="2">
    <source>
        <dbReference type="Proteomes" id="UP000028547"/>
    </source>
</evidence>
<reference evidence="1 2" key="1">
    <citation type="submission" date="2014-07" db="EMBL/GenBank/DDBJ databases">
        <title>Draft Genome Sequence of Gephyronic Acid Producer, Cystobacter violaceus Strain Cb vi76.</title>
        <authorList>
            <person name="Stevens D.C."/>
            <person name="Young J."/>
            <person name="Carmichael R."/>
            <person name="Tan J."/>
            <person name="Taylor R.E."/>
        </authorList>
    </citation>
    <scope>NUCLEOTIDE SEQUENCE [LARGE SCALE GENOMIC DNA]</scope>
    <source>
        <strain evidence="1 2">Cb vi76</strain>
    </source>
</reference>
<sequence>MKLSLIEKRILDQLKEHLSVIAAGHPVAKIGESYEETELCFQAIACCKILGSVDKASFQRYLFWSGLTRRYFLHRSQGEGSSGNFRCARSRSEGFFCAVAAGDIPLALEIGALSPMDWVQKGEYEDDFIYHLFLFLVLSGADAAKRKDTLERFERVLEGESSTRFAVCQALMTGAADTFAEAFRELCEQHAAEQLEERARFADVRTFEPRSRIFTEGFALMRIAESTGLRLPKHPYALCPEVGRVGPLHRRPDDLFAEMANIQ</sequence>
<evidence type="ECO:0000313" key="1">
    <source>
        <dbReference type="EMBL" id="KFA94396.1"/>
    </source>
</evidence>
<dbReference type="EMBL" id="JPMI01000014">
    <property type="protein sequence ID" value="KFA94396.1"/>
    <property type="molecule type" value="Genomic_DNA"/>
</dbReference>
<protein>
    <submittedName>
        <fullName evidence="1">Uncharacterized protein</fullName>
    </submittedName>
</protein>
<dbReference type="Proteomes" id="UP000028547">
    <property type="component" value="Unassembled WGS sequence"/>
</dbReference>
<name>A0A084T111_9BACT</name>
<proteinExistence type="predicted"/>
<comment type="caution">
    <text evidence="1">The sequence shown here is derived from an EMBL/GenBank/DDBJ whole genome shotgun (WGS) entry which is preliminary data.</text>
</comment>